<evidence type="ECO:0000259" key="6">
    <source>
        <dbReference type="SMART" id="SM00385"/>
    </source>
</evidence>
<dbReference type="EMBL" id="MLAK01000741">
    <property type="protein sequence ID" value="OHT05951.1"/>
    <property type="molecule type" value="Genomic_DNA"/>
</dbReference>
<dbReference type="SUPFAM" id="SSF47954">
    <property type="entry name" value="Cyclin-like"/>
    <property type="match status" value="2"/>
</dbReference>
<dbReference type="VEuPathDB" id="TrichDB:TRFO_26166"/>
<organism evidence="8 9">
    <name type="scientific">Tritrichomonas foetus</name>
    <dbReference type="NCBI Taxonomy" id="1144522"/>
    <lineage>
        <taxon>Eukaryota</taxon>
        <taxon>Metamonada</taxon>
        <taxon>Parabasalia</taxon>
        <taxon>Tritrichomonadida</taxon>
        <taxon>Tritrichomonadidae</taxon>
        <taxon>Tritrichomonas</taxon>
    </lineage>
</organism>
<dbReference type="PIRSF" id="PIRSF001771">
    <property type="entry name" value="Cyclin_A_B_D_E"/>
    <property type="match status" value="1"/>
</dbReference>
<dbReference type="InterPro" id="IPR006671">
    <property type="entry name" value="Cyclin_N"/>
</dbReference>
<dbReference type="InterPro" id="IPR036915">
    <property type="entry name" value="Cyclin-like_sf"/>
</dbReference>
<dbReference type="Pfam" id="PF00134">
    <property type="entry name" value="Cyclin_N"/>
    <property type="match status" value="1"/>
</dbReference>
<dbReference type="Gene3D" id="1.10.472.10">
    <property type="entry name" value="Cyclin-like"/>
    <property type="match status" value="2"/>
</dbReference>
<dbReference type="GeneID" id="94839493"/>
<keyword evidence="2 4" id="KW-0195">Cyclin</keyword>
<proteinExistence type="inferred from homology"/>
<dbReference type="SMART" id="SM00385">
    <property type="entry name" value="CYCLIN"/>
    <property type="match status" value="2"/>
</dbReference>
<keyword evidence="1" id="KW-0132">Cell division</keyword>
<reference evidence="8" key="1">
    <citation type="submission" date="2016-10" db="EMBL/GenBank/DDBJ databases">
        <authorList>
            <person name="Benchimol M."/>
            <person name="Almeida L.G."/>
            <person name="Vasconcelos A.T."/>
            <person name="Perreira-Neves A."/>
            <person name="Rosa I.A."/>
            <person name="Tasca T."/>
            <person name="Bogo M.R."/>
            <person name="de Souza W."/>
        </authorList>
    </citation>
    <scope>NUCLEOTIDE SEQUENCE [LARGE SCALE GENOMIC DNA]</scope>
    <source>
        <strain evidence="8">K</strain>
    </source>
</reference>
<dbReference type="Proteomes" id="UP000179807">
    <property type="component" value="Unassembled WGS sequence"/>
</dbReference>
<evidence type="ECO:0000313" key="9">
    <source>
        <dbReference type="Proteomes" id="UP000179807"/>
    </source>
</evidence>
<feature type="region of interest" description="Disordered" evidence="5">
    <location>
        <begin position="18"/>
        <end position="38"/>
    </location>
</feature>
<sequence length="324" mass="36979">MSCSSLIATQKKTFQNVSNPALHDASSRLNKASQQPSKNSIKIANANIQKAPTALIDRLGSPNDIEDATEYEIEIYNLMKDEEMRFLPNPNYFKIQSSVTPRMRAIVVDWLVDVHRKLQMHTDTLYLTINLIDRYLSFNNLEKQALQKLGCAALLVASKNYEIYTPSLEDLSYVSCNAFSVRELNQMESLLLQSVQYHINPIVPSMFLKRYLRVVNADFKLSMLAHFICECSLLDIDFFEETPSKIAAGSIFIAQHILRGPQQWNTYMETNTGYSCENLKNVVNKLLQSVSTIKTCRFTAIKKKYSINSMEGVSRLSFPEFIEI</sequence>
<gene>
    <name evidence="8" type="ORF">TRFO_26166</name>
</gene>
<dbReference type="GO" id="GO:0016538">
    <property type="term" value="F:cyclin-dependent protein serine/threonine kinase regulator activity"/>
    <property type="evidence" value="ECO:0007669"/>
    <property type="project" value="InterPro"/>
</dbReference>
<evidence type="ECO:0000256" key="2">
    <source>
        <dbReference type="ARBA" id="ARBA00023127"/>
    </source>
</evidence>
<feature type="domain" description="Cyclin-like" evidence="6">
    <location>
        <begin position="109"/>
        <end position="193"/>
    </location>
</feature>
<dbReference type="PROSITE" id="PS00292">
    <property type="entry name" value="CYCLINS"/>
    <property type="match status" value="1"/>
</dbReference>
<name>A0A1J4K3K0_9EUKA</name>
<dbReference type="GO" id="GO:0051301">
    <property type="term" value="P:cell division"/>
    <property type="evidence" value="ECO:0007669"/>
    <property type="project" value="UniProtKB-KW"/>
</dbReference>
<dbReference type="PANTHER" id="PTHR10177">
    <property type="entry name" value="CYCLINS"/>
    <property type="match status" value="1"/>
</dbReference>
<evidence type="ECO:0000313" key="8">
    <source>
        <dbReference type="EMBL" id="OHT05951.1"/>
    </source>
</evidence>
<comment type="similarity">
    <text evidence="4">Belongs to the cyclin family.</text>
</comment>
<dbReference type="InterPro" id="IPR004367">
    <property type="entry name" value="Cyclin_C-dom"/>
</dbReference>
<evidence type="ECO:0000259" key="7">
    <source>
        <dbReference type="SMART" id="SM01332"/>
    </source>
</evidence>
<dbReference type="Pfam" id="PF02984">
    <property type="entry name" value="Cyclin_C"/>
    <property type="match status" value="1"/>
</dbReference>
<evidence type="ECO:0000256" key="3">
    <source>
        <dbReference type="ARBA" id="ARBA00023306"/>
    </source>
</evidence>
<dbReference type="InterPro" id="IPR039361">
    <property type="entry name" value="Cyclin"/>
</dbReference>
<dbReference type="InterPro" id="IPR048258">
    <property type="entry name" value="Cyclins_cyclin-box"/>
</dbReference>
<dbReference type="GO" id="GO:0044772">
    <property type="term" value="P:mitotic cell cycle phase transition"/>
    <property type="evidence" value="ECO:0007669"/>
    <property type="project" value="InterPro"/>
</dbReference>
<evidence type="ECO:0000256" key="4">
    <source>
        <dbReference type="RuleBase" id="RU000383"/>
    </source>
</evidence>
<dbReference type="RefSeq" id="XP_068359087.1">
    <property type="nucleotide sequence ID" value="XM_068504789.1"/>
</dbReference>
<dbReference type="SMART" id="SM01332">
    <property type="entry name" value="Cyclin_C"/>
    <property type="match status" value="1"/>
</dbReference>
<keyword evidence="9" id="KW-1185">Reference proteome</keyword>
<accession>A0A1J4K3K0</accession>
<feature type="domain" description="Cyclin C-terminal" evidence="7">
    <location>
        <begin position="202"/>
        <end position="319"/>
    </location>
</feature>
<dbReference type="InterPro" id="IPR013763">
    <property type="entry name" value="Cyclin-like_dom"/>
</dbReference>
<dbReference type="OrthoDB" id="5590282at2759"/>
<protein>
    <submittedName>
        <fullName evidence="8">Cyclin-A3-2</fullName>
    </submittedName>
</protein>
<comment type="caution">
    <text evidence="8">The sequence shown here is derived from an EMBL/GenBank/DDBJ whole genome shotgun (WGS) entry which is preliminary data.</text>
</comment>
<dbReference type="AlphaFoldDB" id="A0A1J4K3K0"/>
<feature type="compositionally biased region" description="Polar residues" evidence="5">
    <location>
        <begin position="27"/>
        <end position="38"/>
    </location>
</feature>
<dbReference type="FunFam" id="1.10.472.10:FF:000001">
    <property type="entry name" value="G2/mitotic-specific cyclin"/>
    <property type="match status" value="1"/>
</dbReference>
<feature type="domain" description="Cyclin-like" evidence="6">
    <location>
        <begin position="206"/>
        <end position="288"/>
    </location>
</feature>
<dbReference type="InterPro" id="IPR046965">
    <property type="entry name" value="Cyclin_A/B-like"/>
</dbReference>
<evidence type="ECO:0000256" key="1">
    <source>
        <dbReference type="ARBA" id="ARBA00022618"/>
    </source>
</evidence>
<evidence type="ECO:0000256" key="5">
    <source>
        <dbReference type="SAM" id="MobiDB-lite"/>
    </source>
</evidence>
<keyword evidence="3" id="KW-0131">Cell cycle</keyword>